<accession>A0ABP1E180</accession>
<evidence type="ECO:0000313" key="3">
    <source>
        <dbReference type="Proteomes" id="UP001497453"/>
    </source>
</evidence>
<proteinExistence type="predicted"/>
<name>A0ABP1E180_9APHY</name>
<evidence type="ECO:0000256" key="1">
    <source>
        <dbReference type="SAM" id="MobiDB-lite"/>
    </source>
</evidence>
<organism evidence="2 3">
    <name type="scientific">Somion occarium</name>
    <dbReference type="NCBI Taxonomy" id="3059160"/>
    <lineage>
        <taxon>Eukaryota</taxon>
        <taxon>Fungi</taxon>
        <taxon>Dikarya</taxon>
        <taxon>Basidiomycota</taxon>
        <taxon>Agaricomycotina</taxon>
        <taxon>Agaricomycetes</taxon>
        <taxon>Polyporales</taxon>
        <taxon>Cerrenaceae</taxon>
        <taxon>Somion</taxon>
    </lineage>
</organism>
<evidence type="ECO:0000313" key="2">
    <source>
        <dbReference type="EMBL" id="CAL1713825.1"/>
    </source>
</evidence>
<dbReference type="Proteomes" id="UP001497453">
    <property type="component" value="Chromosome 7"/>
</dbReference>
<keyword evidence="3" id="KW-1185">Reference proteome</keyword>
<gene>
    <name evidence="2" type="ORF">GFSPODELE1_LOCUS9501</name>
</gene>
<feature type="compositionally biased region" description="Low complexity" evidence="1">
    <location>
        <begin position="623"/>
        <end position="636"/>
    </location>
</feature>
<protein>
    <submittedName>
        <fullName evidence="2">Uncharacterized protein</fullName>
    </submittedName>
</protein>
<reference evidence="3" key="1">
    <citation type="submission" date="2024-04" db="EMBL/GenBank/DDBJ databases">
        <authorList>
            <person name="Shaw F."/>
            <person name="Minotto A."/>
        </authorList>
    </citation>
    <scope>NUCLEOTIDE SEQUENCE [LARGE SCALE GENOMIC DNA]</scope>
</reference>
<feature type="region of interest" description="Disordered" evidence="1">
    <location>
        <begin position="604"/>
        <end position="639"/>
    </location>
</feature>
<sequence>MSTISSTTVTTTVYDHSVKTSPGKGSSLSVASSSATIGRDIYRQFVTYPQDVSIPSIRDLATRSLVGRIRVRLRLWRISSRIRKSQNIPDQFYEDLIELQRPSAYSSAVSSKAWNLLIKQIVPSSIRAIVDILLTFSRQDVVSLLSRLALLDDMRTPWRGSKPSLFCLIFRELQRRTDGLDVVNSGFTLTSVASLLTRRHQVQSNLPIHRFLDALIKSISSSSDVFSVLQDWDMPLAGQCFLQFILTSPHNKDYTHFMVDYIMACIHAFVPRLSSELYRTVVLNNHPSLLEMRSSLVVSDMHPMLPFIRFASHLAFHSSLATDLFIETGVLHIISKLWLYGIPSPNAVSPLNSPDDWKVFSAGKNNDMRVACLLLLGAFIRHRPTIWEFVDYLLYMQINVFCVPTIDARFPEMYPEDWTKHTVIPPLSLFLTEACVANGVKINGNVTGVIGRSWTHAMNLLSVQATSKGAIQAKDIAVRILLSCASTSEEHWRPVIEFFYSWQYTRIFKAFSYIINDYLRATASDIYADHFTLPGSTVTFLQRLHANAKTRGSEVTNPIDRFIMLTRQIATSCRPYALALRDAGMPDLLKAVLDGRYDKFFTEERELPPTPSDDSTIADENSVHSIHSSTLSRSHSTPVKRTPFQVRARVCNQMLLELESTNMMDKCTYSEHALPGEANGRSS</sequence>
<dbReference type="EMBL" id="OZ037950">
    <property type="protein sequence ID" value="CAL1713825.1"/>
    <property type="molecule type" value="Genomic_DNA"/>
</dbReference>